<organism evidence="15 16">
    <name type="scientific">Candidatus Electrothrix aarhusensis</name>
    <dbReference type="NCBI Taxonomy" id="1859131"/>
    <lineage>
        <taxon>Bacteria</taxon>
        <taxon>Pseudomonadati</taxon>
        <taxon>Thermodesulfobacteriota</taxon>
        <taxon>Desulfobulbia</taxon>
        <taxon>Desulfobulbales</taxon>
        <taxon>Desulfobulbaceae</taxon>
        <taxon>Candidatus Electrothrix</taxon>
    </lineage>
</organism>
<dbReference type="GO" id="GO:0003917">
    <property type="term" value="F:DNA topoisomerase type I (single strand cut, ATP-independent) activity"/>
    <property type="evidence" value="ECO:0007669"/>
    <property type="project" value="UniProtKB-EC"/>
</dbReference>
<evidence type="ECO:0000256" key="7">
    <source>
        <dbReference type="ARBA" id="ARBA00023125"/>
    </source>
</evidence>
<dbReference type="NCBIfam" id="TIGR01056">
    <property type="entry name" value="topB"/>
    <property type="match status" value="1"/>
</dbReference>
<dbReference type="GO" id="GO:0006281">
    <property type="term" value="P:DNA repair"/>
    <property type="evidence" value="ECO:0007669"/>
    <property type="project" value="TreeGrafter"/>
</dbReference>
<dbReference type="GO" id="GO:0003677">
    <property type="term" value="F:DNA binding"/>
    <property type="evidence" value="ECO:0007669"/>
    <property type="project" value="UniProtKB-KW"/>
</dbReference>
<dbReference type="Pfam" id="PF01751">
    <property type="entry name" value="Toprim"/>
    <property type="match status" value="1"/>
</dbReference>
<dbReference type="PANTHER" id="PTHR11390:SF21">
    <property type="entry name" value="DNA TOPOISOMERASE 3-ALPHA"/>
    <property type="match status" value="1"/>
</dbReference>
<evidence type="ECO:0000256" key="5">
    <source>
        <dbReference type="ARBA" id="ARBA00022842"/>
    </source>
</evidence>
<dbReference type="InterPro" id="IPR005738">
    <property type="entry name" value="TopoIII"/>
</dbReference>
<dbReference type="PROSITE" id="PS52039">
    <property type="entry name" value="TOPO_IA_2"/>
    <property type="match status" value="1"/>
</dbReference>
<dbReference type="InterPro" id="IPR006171">
    <property type="entry name" value="TOPRIM_dom"/>
</dbReference>
<dbReference type="InterPro" id="IPR034144">
    <property type="entry name" value="TOPRIM_TopoIII"/>
</dbReference>
<evidence type="ECO:0000256" key="6">
    <source>
        <dbReference type="ARBA" id="ARBA00023029"/>
    </source>
</evidence>
<comment type="caution">
    <text evidence="15">The sequence shown here is derived from an EMBL/GenBank/DDBJ whole genome shotgun (WGS) entry which is preliminary data.</text>
</comment>
<evidence type="ECO:0000256" key="10">
    <source>
        <dbReference type="ARBA" id="ARBA00031985"/>
    </source>
</evidence>
<dbReference type="PRINTS" id="PR00417">
    <property type="entry name" value="PRTPISMRASEI"/>
</dbReference>
<dbReference type="AlphaFoldDB" id="A0A3S3QHJ3"/>
<dbReference type="InterPro" id="IPR003602">
    <property type="entry name" value="Topo_IA_DNA-bd_dom"/>
</dbReference>
<dbReference type="Pfam" id="PF13342">
    <property type="entry name" value="Toprim_Crpt"/>
    <property type="match status" value="2"/>
</dbReference>
<evidence type="ECO:0000256" key="1">
    <source>
        <dbReference type="ARBA" id="ARBA00000213"/>
    </source>
</evidence>
<keyword evidence="7" id="KW-0238">DNA-binding</keyword>
<comment type="similarity">
    <text evidence="2">Belongs to the type IA topoisomerase family.</text>
</comment>
<dbReference type="InterPro" id="IPR013824">
    <property type="entry name" value="Topo_IA_cen_sub1"/>
</dbReference>
<dbReference type="NCBIfam" id="NF005829">
    <property type="entry name" value="PRK07726.1"/>
    <property type="match status" value="1"/>
</dbReference>
<evidence type="ECO:0000256" key="12">
    <source>
        <dbReference type="ARBA" id="ARBA00032877"/>
    </source>
</evidence>
<protein>
    <recommendedName>
        <fullName evidence="3">DNA topoisomerase</fullName>
        <ecNumber evidence="3">5.6.2.1</ecNumber>
    </recommendedName>
    <alternativeName>
        <fullName evidence="12">Omega-protein</fullName>
    </alternativeName>
    <alternativeName>
        <fullName evidence="11">Relaxing enzyme</fullName>
    </alternativeName>
    <alternativeName>
        <fullName evidence="9">Swivelase</fullName>
    </alternativeName>
    <alternativeName>
        <fullName evidence="10">Untwisting enzyme</fullName>
    </alternativeName>
</protein>
<proteinExistence type="inferred from homology"/>
<evidence type="ECO:0000313" key="16">
    <source>
        <dbReference type="Proteomes" id="UP000287853"/>
    </source>
</evidence>
<evidence type="ECO:0000259" key="13">
    <source>
        <dbReference type="PROSITE" id="PS50880"/>
    </source>
</evidence>
<dbReference type="Gene3D" id="2.70.20.10">
    <property type="entry name" value="Topoisomerase I, domain 3"/>
    <property type="match status" value="1"/>
</dbReference>
<dbReference type="Gene3D" id="1.10.460.10">
    <property type="entry name" value="Topoisomerase I, domain 2"/>
    <property type="match status" value="1"/>
</dbReference>
<dbReference type="SMART" id="SM00436">
    <property type="entry name" value="TOP1Bc"/>
    <property type="match status" value="1"/>
</dbReference>
<dbReference type="NCBIfam" id="NF006032">
    <property type="entry name" value="PRK08173.1"/>
    <property type="match status" value="1"/>
</dbReference>
<dbReference type="CDD" id="cd03362">
    <property type="entry name" value="TOPRIM_TopoIA_TopoIII"/>
    <property type="match status" value="1"/>
</dbReference>
<evidence type="ECO:0000256" key="4">
    <source>
        <dbReference type="ARBA" id="ARBA00022723"/>
    </source>
</evidence>
<accession>A0A3S3QHJ3</accession>
<name>A0A3S3QHJ3_9BACT</name>
<dbReference type="PANTHER" id="PTHR11390">
    <property type="entry name" value="PROKARYOTIC DNA TOPOISOMERASE"/>
    <property type="match status" value="1"/>
</dbReference>
<evidence type="ECO:0000256" key="8">
    <source>
        <dbReference type="ARBA" id="ARBA00023235"/>
    </source>
</evidence>
<dbReference type="Pfam" id="PF01131">
    <property type="entry name" value="Topoisom_bac"/>
    <property type="match status" value="1"/>
</dbReference>
<dbReference type="SUPFAM" id="SSF56712">
    <property type="entry name" value="Prokaryotic type I DNA topoisomerase"/>
    <property type="match status" value="1"/>
</dbReference>
<dbReference type="SMART" id="SM00493">
    <property type="entry name" value="TOPRIM"/>
    <property type="match status" value="1"/>
</dbReference>
<dbReference type="GO" id="GO:0006310">
    <property type="term" value="P:DNA recombination"/>
    <property type="evidence" value="ECO:0007669"/>
    <property type="project" value="TreeGrafter"/>
</dbReference>
<dbReference type="Proteomes" id="UP000287853">
    <property type="component" value="Unassembled WGS sequence"/>
</dbReference>
<feature type="domain" description="Toprim" evidence="13">
    <location>
        <begin position="3"/>
        <end position="139"/>
    </location>
</feature>
<keyword evidence="6" id="KW-0799">Topoisomerase</keyword>
<dbReference type="InterPro" id="IPR013826">
    <property type="entry name" value="Topo_IA_cen_sub3"/>
</dbReference>
<dbReference type="SMART" id="SM00437">
    <property type="entry name" value="TOP1Ac"/>
    <property type="match status" value="1"/>
</dbReference>
<evidence type="ECO:0000256" key="3">
    <source>
        <dbReference type="ARBA" id="ARBA00012891"/>
    </source>
</evidence>
<evidence type="ECO:0000256" key="2">
    <source>
        <dbReference type="ARBA" id="ARBA00009446"/>
    </source>
</evidence>
<dbReference type="GO" id="GO:0046872">
    <property type="term" value="F:metal ion binding"/>
    <property type="evidence" value="ECO:0007669"/>
    <property type="project" value="UniProtKB-KW"/>
</dbReference>
<keyword evidence="8 15" id="KW-0413">Isomerase</keyword>
<gene>
    <name evidence="15" type="primary">topB</name>
    <name evidence="15" type="ORF">H206_06108</name>
</gene>
<dbReference type="InterPro" id="IPR023405">
    <property type="entry name" value="Topo_IA_core_domain"/>
</dbReference>
<reference evidence="15 16" key="1">
    <citation type="submission" date="2017-01" db="EMBL/GenBank/DDBJ databases">
        <title>The cable genome- insights into the physiology and evolution of filamentous bacteria capable of sulfide oxidation via long distance electron transfer.</title>
        <authorList>
            <person name="Schreiber L."/>
            <person name="Bjerg J.T."/>
            <person name="Boggild A."/>
            <person name="Van De Vossenberg J."/>
            <person name="Meysman F."/>
            <person name="Nielsen L.P."/>
            <person name="Schramm A."/>
            <person name="Kjeldsen K.U."/>
        </authorList>
    </citation>
    <scope>NUCLEOTIDE SEQUENCE [LARGE SCALE GENOMIC DNA]</scope>
    <source>
        <strain evidence="15">MCF</strain>
    </source>
</reference>
<dbReference type="GO" id="GO:0043597">
    <property type="term" value="C:cytoplasmic replication fork"/>
    <property type="evidence" value="ECO:0007669"/>
    <property type="project" value="TreeGrafter"/>
</dbReference>
<dbReference type="PROSITE" id="PS00396">
    <property type="entry name" value="TOPO_IA_1"/>
    <property type="match status" value="1"/>
</dbReference>
<dbReference type="EC" id="5.6.2.1" evidence="3"/>
<dbReference type="EMBL" id="MTKO01000029">
    <property type="protein sequence ID" value="RWX47674.1"/>
    <property type="molecule type" value="Genomic_DNA"/>
</dbReference>
<keyword evidence="4" id="KW-0479">Metal-binding</keyword>
<evidence type="ECO:0000256" key="11">
    <source>
        <dbReference type="ARBA" id="ARBA00032235"/>
    </source>
</evidence>
<dbReference type="Gene3D" id="3.40.50.140">
    <property type="match status" value="1"/>
</dbReference>
<dbReference type="InterPro" id="IPR013497">
    <property type="entry name" value="Topo_IA_cen"/>
</dbReference>
<dbReference type="PROSITE" id="PS50880">
    <property type="entry name" value="TOPRIM"/>
    <property type="match status" value="1"/>
</dbReference>
<evidence type="ECO:0000256" key="9">
    <source>
        <dbReference type="ARBA" id="ARBA00030003"/>
    </source>
</evidence>
<dbReference type="Gene3D" id="1.10.290.10">
    <property type="entry name" value="Topoisomerase I, domain 4"/>
    <property type="match status" value="1"/>
</dbReference>
<dbReference type="GO" id="GO:0006265">
    <property type="term" value="P:DNA topological change"/>
    <property type="evidence" value="ECO:0007669"/>
    <property type="project" value="InterPro"/>
</dbReference>
<evidence type="ECO:0000313" key="15">
    <source>
        <dbReference type="EMBL" id="RWX47674.1"/>
    </source>
</evidence>
<comment type="catalytic activity">
    <reaction evidence="1">
        <text>ATP-independent breakage of single-stranded DNA, followed by passage and rejoining.</text>
        <dbReference type="EC" id="5.6.2.1"/>
    </reaction>
</comment>
<keyword evidence="5" id="KW-0460">Magnesium</keyword>
<dbReference type="InterPro" id="IPR013825">
    <property type="entry name" value="Topo_IA_cen_sub2"/>
</dbReference>
<feature type="domain" description="Topo IA-type catalytic" evidence="14">
    <location>
        <begin position="158"/>
        <end position="613"/>
    </location>
</feature>
<dbReference type="InterPro" id="IPR003601">
    <property type="entry name" value="Topo_IA_2"/>
</dbReference>
<evidence type="ECO:0000259" key="14">
    <source>
        <dbReference type="PROSITE" id="PS52039"/>
    </source>
</evidence>
<dbReference type="InterPro" id="IPR025589">
    <property type="entry name" value="Toprim_C_rpt"/>
</dbReference>
<keyword evidence="16" id="KW-1185">Reference proteome</keyword>
<sequence length="821" mass="92955">MGKTLIIAEKPSVAADIVKALPGKFTKSKTYFEGGDYIVSYAVGHLVSIGFPEEIDPKFQKWTLDNLPILPVEFPLSVLPNTKTQYNALSKLIRRKDVDTIVNGCDAGREGELIFKYILKHAYTRSVAEKSIRRLWLQSMTLDSIRTGLQNLRENEEMLRLEDAALCRSEADWLIGINATRALTCYNSRHGGFRKTPCGRVQTPTLSLLVKREAERRAFVPIDYWELHADFYCEGAVYQGIWIDTVFKKDPDNPHANKKRIWEEKQAVTIAKKCLGKEAAVEETHKDSSQTPPQLYDLTTLQREANSRFGFSAKNTLGLAQALYERHKLITYPRTDSRCLPEDYAESVHTALERQQGWQYGKFATEALSKEYLKKNQKNKRLFNNKKISDHFAIIPTSGLPGTLSEPELKIYQMIVQRFLAILFPAAIFHNTRRLSVVEQETFLTEGKILVEPGWKAVYGAKAGAGDAKTLVALPEEKPVLCKEIEQKRLVTKPPPRFSEATLLSAMEHSGKLVDDEELAEAMKERGLGTPATRAAIIEKLLNEKYVVREQKELIPTGKAIELLALLEARDIDVLASPELTGEWEYKLSQILRGKMTREQFMQEIREQTAKIVEQVKTGEEAVRKEAPFSPVDGVTFFENATAYQSEDGKLMIRKILGGRVMEDDEIVRLIRGETVGPYTDFRSKKGKPFTASIVIKDSKVSFQFADSTDDLDMEALKQQEPIGISPVDQTKVYETPMAYMSESALEGDRKIGLRISKIILERSITRENIAHLLTDGKTELIKGFISKRKRPFDAYLCMDNKGKITFEFPPRKPRAKKGKS</sequence>
<dbReference type="InterPro" id="IPR023406">
    <property type="entry name" value="Topo_IA_AS"/>
</dbReference>
<dbReference type="CDD" id="cd00186">
    <property type="entry name" value="TOP1Ac"/>
    <property type="match status" value="1"/>
</dbReference>
<dbReference type="InterPro" id="IPR000380">
    <property type="entry name" value="Topo_IA"/>
</dbReference>